<dbReference type="InterPro" id="IPR035309">
    <property type="entry name" value="PSME4"/>
</dbReference>
<dbReference type="InterPro" id="IPR016161">
    <property type="entry name" value="Ald_DH/histidinol_DH"/>
</dbReference>
<evidence type="ECO:0000313" key="4">
    <source>
        <dbReference type="Proteomes" id="UP000239156"/>
    </source>
</evidence>
<dbReference type="GO" id="GO:0016620">
    <property type="term" value="F:oxidoreductase activity, acting on the aldehyde or oxo group of donors, NAD or NADP as acceptor"/>
    <property type="evidence" value="ECO:0007669"/>
    <property type="project" value="InterPro"/>
</dbReference>
<comment type="caution">
    <text evidence="3">The sequence shown here is derived from an EMBL/GenBank/DDBJ whole genome shotgun (WGS) entry which is preliminary data.</text>
</comment>
<dbReference type="InterPro" id="IPR032430">
    <property type="entry name" value="Blm10_mid"/>
</dbReference>
<sequence>LTMANCKIEILESWRRDCDIAIGSTASEVQDHDVKPSMKIHREEIFGPAVVVMKFVDEEDTYSGWINCYNKIATQVTFGGVEQSGLGRESVFINLSQKLQSSWNKDSSLLLAYILPKGMSSCDRCLGNQMVLTEERSTRNPDHWKPVKKVKRQEEPAATTMDSARHLHSPAGSFRIDKTYPNLMPYPIESLDQMDTHLELIIQHLLEAAQAKDFELAFTYWQQVLERWLDFRYPIKRRLRARLASLFFNLTVSPGMDPDCVARMAKLLIILIKSDKYLDVRDLQLDWKALYDILKRELAPKQRASGLTTIYLTYLELAEVANAYFPPHTTMEILETILPELSGQDINSVLSTQSLLCVFLPISHPVPWLDSIFRLWNTFQSQSWDSQWLDLLARLSHKHLDPNASDPRLEHILKNITPGQDFDEQAHKAWSGIHRDVGIYTQRQWSFIMTQCIRYFSVPVGSNTVQAAATYSAKVTDIKVSSRILKMLKPSDTLNRIDDRGSESGDCRALTSLSKLLTAMETFFHPSNYGRWSSKLAKFLNYLAKQFARRWVSESKIEQNTPNHWKLTASIKKDLS</sequence>
<reference evidence="3" key="1">
    <citation type="submission" date="2017-12" db="EMBL/GenBank/DDBJ databases">
        <title>Gene loss provides genomic basis for host adaptation in cereal stripe rust fungi.</title>
        <authorList>
            <person name="Xia C."/>
        </authorList>
    </citation>
    <scope>NUCLEOTIDE SEQUENCE [LARGE SCALE GENOMIC DNA]</scope>
    <source>
        <strain evidence="3">93-210</strain>
    </source>
</reference>
<organism evidence="3 4">
    <name type="scientific">Puccinia striiformis</name>
    <dbReference type="NCBI Taxonomy" id="27350"/>
    <lineage>
        <taxon>Eukaryota</taxon>
        <taxon>Fungi</taxon>
        <taxon>Dikarya</taxon>
        <taxon>Basidiomycota</taxon>
        <taxon>Pucciniomycotina</taxon>
        <taxon>Pucciniomycetes</taxon>
        <taxon>Pucciniales</taxon>
        <taxon>Pucciniaceae</taxon>
        <taxon>Puccinia</taxon>
    </lineage>
</organism>
<feature type="domain" description="Proteasome activator Blm10 middle HEAT repeats region" evidence="2">
    <location>
        <begin position="513"/>
        <end position="574"/>
    </location>
</feature>
<dbReference type="Proteomes" id="UP000239156">
    <property type="component" value="Unassembled WGS sequence"/>
</dbReference>
<proteinExistence type="predicted"/>
<evidence type="ECO:0000313" key="3">
    <source>
        <dbReference type="EMBL" id="POV98029.1"/>
    </source>
</evidence>
<gene>
    <name evidence="3" type="ORF">PSTT_14696</name>
</gene>
<dbReference type="Pfam" id="PF16507">
    <property type="entry name" value="HEAT_PSME4_mid"/>
    <property type="match status" value="1"/>
</dbReference>
<dbReference type="PANTHER" id="PTHR32170:SF3">
    <property type="entry name" value="PROTEASOME ACTIVATOR COMPLEX SUBUNIT 4"/>
    <property type="match status" value="1"/>
</dbReference>
<keyword evidence="4" id="KW-1185">Reference proteome</keyword>
<protein>
    <recommendedName>
        <fullName evidence="2">Proteasome activator Blm10 middle HEAT repeats region domain-containing protein</fullName>
    </recommendedName>
</protein>
<name>A0A2S4UL72_9BASI</name>
<dbReference type="VEuPathDB" id="FungiDB:PSHT_07914"/>
<feature type="non-terminal residue" evidence="3">
    <location>
        <position position="1"/>
    </location>
</feature>
<dbReference type="Gene3D" id="3.40.309.10">
    <property type="entry name" value="Aldehyde Dehydrogenase, Chain A, domain 2"/>
    <property type="match status" value="1"/>
</dbReference>
<evidence type="ECO:0000256" key="1">
    <source>
        <dbReference type="SAM" id="MobiDB-lite"/>
    </source>
</evidence>
<dbReference type="GO" id="GO:0010499">
    <property type="term" value="P:proteasomal ubiquitin-independent protein catabolic process"/>
    <property type="evidence" value="ECO:0007669"/>
    <property type="project" value="TreeGrafter"/>
</dbReference>
<dbReference type="InterPro" id="IPR016163">
    <property type="entry name" value="Ald_DH_C"/>
</dbReference>
<dbReference type="GO" id="GO:0016504">
    <property type="term" value="F:peptidase activator activity"/>
    <property type="evidence" value="ECO:0007669"/>
    <property type="project" value="InterPro"/>
</dbReference>
<accession>A0A2S4UL72</accession>
<dbReference type="GO" id="GO:0070628">
    <property type="term" value="F:proteasome binding"/>
    <property type="evidence" value="ECO:0007669"/>
    <property type="project" value="InterPro"/>
</dbReference>
<dbReference type="SUPFAM" id="SSF53720">
    <property type="entry name" value="ALDH-like"/>
    <property type="match status" value="1"/>
</dbReference>
<feature type="region of interest" description="Disordered" evidence="1">
    <location>
        <begin position="137"/>
        <end position="164"/>
    </location>
</feature>
<dbReference type="VEuPathDB" id="FungiDB:PSTT_14696"/>
<dbReference type="GO" id="GO:0005634">
    <property type="term" value="C:nucleus"/>
    <property type="evidence" value="ECO:0007669"/>
    <property type="project" value="TreeGrafter"/>
</dbReference>
<dbReference type="AlphaFoldDB" id="A0A2S4UL72"/>
<evidence type="ECO:0000259" key="2">
    <source>
        <dbReference type="Pfam" id="PF16507"/>
    </source>
</evidence>
<dbReference type="VEuPathDB" id="FungiDB:PSHT_07915"/>
<dbReference type="PANTHER" id="PTHR32170">
    <property type="entry name" value="PROTEASOME ACTIVATOR COMPLEX SUBUNIT 4"/>
    <property type="match status" value="1"/>
</dbReference>
<dbReference type="EMBL" id="PKSL01000240">
    <property type="protein sequence ID" value="POV98029.1"/>
    <property type="molecule type" value="Genomic_DNA"/>
</dbReference>
<dbReference type="GO" id="GO:0005829">
    <property type="term" value="C:cytosol"/>
    <property type="evidence" value="ECO:0007669"/>
    <property type="project" value="TreeGrafter"/>
</dbReference>